<evidence type="ECO:0000256" key="1">
    <source>
        <dbReference type="SAM" id="Phobius"/>
    </source>
</evidence>
<sequence>MFRVLALGLTRIPRIVLLGLIAFKFGINEDTDSFFLIYSIVLFLVAIIGFTAELFSPNRKTLVLGILCSTLCMLVLALITSSLLAFLFIPYVLLSSSVSVIIGTSNLRKDYRVLFYTSTPYLVMIIPVLLLDININGLVIILSVIELVRIIIAYPLTKSITIPSPVYSWQHAAGMLSAVVIGASAGVIDKLFATTLDTGSVTLLGYSYGVVLPLTNILTYGINASRIVNPRAEVNLLPSLIALVVL</sequence>
<comment type="caution">
    <text evidence="2">The sequence shown here is derived from an EMBL/GenBank/DDBJ whole genome shotgun (WGS) entry which is preliminary data.</text>
</comment>
<reference evidence="2" key="1">
    <citation type="journal article" date="2015" name="Nature">
        <title>Complex archaea that bridge the gap between prokaryotes and eukaryotes.</title>
        <authorList>
            <person name="Spang A."/>
            <person name="Saw J.H."/>
            <person name="Jorgensen S.L."/>
            <person name="Zaremba-Niedzwiedzka K."/>
            <person name="Martijn J."/>
            <person name="Lind A.E."/>
            <person name="van Eijk R."/>
            <person name="Schleper C."/>
            <person name="Guy L."/>
            <person name="Ettema T.J."/>
        </authorList>
    </citation>
    <scope>NUCLEOTIDE SEQUENCE</scope>
</reference>
<proteinExistence type="predicted"/>
<dbReference type="EMBL" id="LAZR01033124">
    <property type="protein sequence ID" value="KKL48993.1"/>
    <property type="molecule type" value="Genomic_DNA"/>
</dbReference>
<protein>
    <submittedName>
        <fullName evidence="2">Uncharacterized protein</fullName>
    </submittedName>
</protein>
<feature type="transmembrane region" description="Helical" evidence="1">
    <location>
        <begin position="12"/>
        <end position="28"/>
    </location>
</feature>
<keyword evidence="1" id="KW-1133">Transmembrane helix</keyword>
<accession>A0A0F9CI49</accession>
<feature type="transmembrane region" description="Helical" evidence="1">
    <location>
        <begin position="62"/>
        <end position="93"/>
    </location>
</feature>
<feature type="non-terminal residue" evidence="2">
    <location>
        <position position="246"/>
    </location>
</feature>
<dbReference type="AlphaFoldDB" id="A0A0F9CI49"/>
<organism evidence="2">
    <name type="scientific">marine sediment metagenome</name>
    <dbReference type="NCBI Taxonomy" id="412755"/>
    <lineage>
        <taxon>unclassified sequences</taxon>
        <taxon>metagenomes</taxon>
        <taxon>ecological metagenomes</taxon>
    </lineage>
</organism>
<feature type="transmembrane region" description="Helical" evidence="1">
    <location>
        <begin position="34"/>
        <end position="55"/>
    </location>
</feature>
<feature type="transmembrane region" description="Helical" evidence="1">
    <location>
        <begin position="169"/>
        <end position="188"/>
    </location>
</feature>
<keyword evidence="1" id="KW-0812">Transmembrane</keyword>
<keyword evidence="1" id="KW-0472">Membrane</keyword>
<evidence type="ECO:0000313" key="2">
    <source>
        <dbReference type="EMBL" id="KKL48993.1"/>
    </source>
</evidence>
<name>A0A0F9CI49_9ZZZZ</name>
<gene>
    <name evidence="2" type="ORF">LCGC14_2319980</name>
</gene>